<feature type="compositionally biased region" description="Basic and acidic residues" evidence="1">
    <location>
        <begin position="344"/>
        <end position="365"/>
    </location>
</feature>
<dbReference type="GO" id="GO:0006412">
    <property type="term" value="P:translation"/>
    <property type="evidence" value="ECO:0007669"/>
    <property type="project" value="InterPro"/>
</dbReference>
<proteinExistence type="predicted"/>
<protein>
    <recommendedName>
        <fullName evidence="4">60S ribosomal protein L10</fullName>
    </recommendedName>
</protein>
<reference evidence="2 3" key="1">
    <citation type="journal article" date="2018" name="Mol. Genet. Genomics">
        <title>The red deer Cervus elaphus genome CerEla1.0: sequencing, annotating, genes, and chromosomes.</title>
        <authorList>
            <person name="Bana N.A."/>
            <person name="Nyiri A."/>
            <person name="Nagy J."/>
            <person name="Frank K."/>
            <person name="Nagy T."/>
            <person name="Steger V."/>
            <person name="Schiller M."/>
            <person name="Lakatos P."/>
            <person name="Sugar L."/>
            <person name="Horn P."/>
            <person name="Barta E."/>
            <person name="Orosz L."/>
        </authorList>
    </citation>
    <scope>NUCLEOTIDE SEQUENCE [LARGE SCALE GENOMIC DNA]</scope>
    <source>
        <strain evidence="2">Hungarian</strain>
    </source>
</reference>
<dbReference type="InterPro" id="IPR036920">
    <property type="entry name" value="Ribosomal_uL16_sf"/>
</dbReference>
<organism evidence="2 3">
    <name type="scientific">Cervus elaphus hippelaphus</name>
    <name type="common">European red deer</name>
    <dbReference type="NCBI Taxonomy" id="46360"/>
    <lineage>
        <taxon>Eukaryota</taxon>
        <taxon>Metazoa</taxon>
        <taxon>Chordata</taxon>
        <taxon>Craniata</taxon>
        <taxon>Vertebrata</taxon>
        <taxon>Euteleostomi</taxon>
        <taxon>Mammalia</taxon>
        <taxon>Eutheria</taxon>
        <taxon>Laurasiatheria</taxon>
        <taxon>Artiodactyla</taxon>
        <taxon>Ruminantia</taxon>
        <taxon>Pecora</taxon>
        <taxon>Cervidae</taxon>
        <taxon>Cervinae</taxon>
        <taxon>Cervus</taxon>
    </lineage>
</organism>
<dbReference type="PANTHER" id="PTHR11726">
    <property type="entry name" value="60S RIBOSOMAL PROTEIN L10"/>
    <property type="match status" value="1"/>
</dbReference>
<gene>
    <name evidence="2" type="ORF">Celaphus_00003151</name>
</gene>
<feature type="region of interest" description="Disordered" evidence="1">
    <location>
        <begin position="340"/>
        <end position="368"/>
    </location>
</feature>
<dbReference type="SUPFAM" id="SSF54686">
    <property type="entry name" value="Ribosomal protein L16p/L10e"/>
    <property type="match status" value="2"/>
</dbReference>
<keyword evidence="3" id="KW-1185">Reference proteome</keyword>
<dbReference type="Gene3D" id="3.90.1170.10">
    <property type="entry name" value="Ribosomal protein L10e/L16"/>
    <property type="match status" value="2"/>
</dbReference>
<evidence type="ECO:0000313" key="2">
    <source>
        <dbReference type="EMBL" id="OWK11911.1"/>
    </source>
</evidence>
<evidence type="ECO:0000313" key="3">
    <source>
        <dbReference type="Proteomes" id="UP000242450"/>
    </source>
</evidence>
<dbReference type="GO" id="GO:0005840">
    <property type="term" value="C:ribosome"/>
    <property type="evidence" value="ECO:0007669"/>
    <property type="project" value="InterPro"/>
</dbReference>
<evidence type="ECO:0008006" key="4">
    <source>
        <dbReference type="Google" id="ProtNLM"/>
    </source>
</evidence>
<dbReference type="GO" id="GO:0003735">
    <property type="term" value="F:structural constituent of ribosome"/>
    <property type="evidence" value="ECO:0007669"/>
    <property type="project" value="InterPro"/>
</dbReference>
<evidence type="ECO:0000256" key="1">
    <source>
        <dbReference type="SAM" id="MobiDB-lite"/>
    </source>
</evidence>
<dbReference type="EMBL" id="MKHE01000009">
    <property type="protein sequence ID" value="OWK11911.1"/>
    <property type="molecule type" value="Genomic_DNA"/>
</dbReference>
<comment type="caution">
    <text evidence="2">The sequence shown here is derived from an EMBL/GenBank/DDBJ whole genome shotgun (WGS) entry which is preliminary data.</text>
</comment>
<dbReference type="AlphaFoldDB" id="A0A212D0X6"/>
<sequence>MFQDARALTVQLCIQQREQRQPLGVPGGADDVEEGDVVEHLVAVVPGVEGALPGVVIQHGDVGILVVEGHVRVLIAGCVGEVGEVDLGPGQVGVGHIEHAADHEGLAGTALGVAGVPRAHDLQGVRVQPADHDVARILVGGVHGPEPALIHHEVHVREAPPGVGEGVVVAGPGEAPLHQDGAGAEVVLDHHVALVLVVEQGAIVHHVAGAGPRLGQQVLDKVLALDEVSQSAELQDAPAFVIAIHVPDLGESCWSLDKIIIDVESLGTYGGPRATSPCPRVLTPSVGTLTRLSALGAIVSVIQEPKRDPMARMVLIAVGAHLLLDGGKAAGEIPHLLSQAHDAPAPEREPALTPTPDRDATDKTCCRSSRLRPSREQVLCAGITAVQTHFPSGAWAEVYSCQPSSGLWKRVCGEIRAPDKYARCLWKAPGHSGQVIMCPRTKLQNKERVTEALCRAKFKFPGCQKIHISKNLQAGAEWRGHNVPRTELQNKECLKEALRRAKFKFPGRQKIYISKKSEVTFQGMFIAPMLSWHHIKGGIIVFAIILKAASLVDAMLKAASTDCVQWEGTGRDKK</sequence>
<name>A0A212D0X6_CEREH</name>
<dbReference type="InterPro" id="IPR001197">
    <property type="entry name" value="Ribosomal_uL16_euk_arch"/>
</dbReference>
<dbReference type="OrthoDB" id="10676925at2759"/>
<dbReference type="Proteomes" id="UP000242450">
    <property type="component" value="Chromosome 9"/>
</dbReference>
<accession>A0A212D0X6</accession>